<dbReference type="CDD" id="cd01189">
    <property type="entry name" value="INT_ICEBs1_C_like"/>
    <property type="match status" value="1"/>
</dbReference>
<keyword evidence="2" id="KW-0229">DNA integration</keyword>
<dbReference type="Proteomes" id="UP000673375">
    <property type="component" value="Unassembled WGS sequence"/>
</dbReference>
<evidence type="ECO:0000256" key="5">
    <source>
        <dbReference type="PROSITE-ProRule" id="PRU01248"/>
    </source>
</evidence>
<gene>
    <name evidence="8" type="ORF">I6N96_01260</name>
</gene>
<dbReference type="InterPro" id="IPR002104">
    <property type="entry name" value="Integrase_catalytic"/>
</dbReference>
<dbReference type="PROSITE" id="PS51898">
    <property type="entry name" value="TYR_RECOMBINASE"/>
    <property type="match status" value="1"/>
</dbReference>
<keyword evidence="9" id="KW-1185">Reference proteome</keyword>
<dbReference type="PANTHER" id="PTHR30349">
    <property type="entry name" value="PHAGE INTEGRASE-RELATED"/>
    <property type="match status" value="1"/>
</dbReference>
<reference evidence="8 9" key="1">
    <citation type="submission" date="2020-12" db="EMBL/GenBank/DDBJ databases">
        <title>Vagococcus allomyrinae sp. nov. and Enterococcus lavae sp. nov., isolated from the larvae of Allomyrina dichotoma.</title>
        <authorList>
            <person name="Lee S.D."/>
        </authorList>
    </citation>
    <scope>NUCLEOTIDE SEQUENCE [LARGE SCALE GENOMIC DNA]</scope>
    <source>
        <strain evidence="8 9">BWM-S5</strain>
    </source>
</reference>
<dbReference type="Pfam" id="PF14659">
    <property type="entry name" value="Phage_int_SAM_3"/>
    <property type="match status" value="1"/>
</dbReference>
<dbReference type="RefSeq" id="WP_209555685.1">
    <property type="nucleotide sequence ID" value="NZ_JAEDXU010000001.1"/>
</dbReference>
<dbReference type="SUPFAM" id="SSF56349">
    <property type="entry name" value="DNA breaking-rejoining enzymes"/>
    <property type="match status" value="1"/>
</dbReference>
<dbReference type="InterPro" id="IPR050090">
    <property type="entry name" value="Tyrosine_recombinase_XerCD"/>
</dbReference>
<evidence type="ECO:0000313" key="9">
    <source>
        <dbReference type="Proteomes" id="UP000673375"/>
    </source>
</evidence>
<name>A0ABS4CFW1_9ENTE</name>
<dbReference type="InterPro" id="IPR010998">
    <property type="entry name" value="Integrase_recombinase_N"/>
</dbReference>
<keyword evidence="3 5" id="KW-0238">DNA-binding</keyword>
<comment type="caution">
    <text evidence="8">The sequence shown here is derived from an EMBL/GenBank/DDBJ whole genome shotgun (WGS) entry which is preliminary data.</text>
</comment>
<evidence type="ECO:0000256" key="1">
    <source>
        <dbReference type="ARBA" id="ARBA00008857"/>
    </source>
</evidence>
<evidence type="ECO:0000259" key="7">
    <source>
        <dbReference type="PROSITE" id="PS51900"/>
    </source>
</evidence>
<evidence type="ECO:0000256" key="2">
    <source>
        <dbReference type="ARBA" id="ARBA00022908"/>
    </source>
</evidence>
<sequence length="373" mass="43272">MRQKQWSERFKHVFSYKKKSGVAWGYRYPYYNSMGQRIEAFESGIVSEKKAYQKLVNVINEIENGNKSLLDSKNLLIKDWADTWVDFYQNTWSPNTLKNTQQALKQAILPMLGKMKYSELDKVKYKENFLKPLLKKYKPATVRLFHRRFMTMTNAAVEHDKLDKNRMTGIKIPQPEKEIKAFTKEELKKFNVELQNEEIISKALFTLILSTGLRLGEALGLTWIDVDLSRRMIDVNKSRGATGIGTTKTFSSNRKIVIDQNTKAILEELKFQTPFDKPIDYLFMNEYGNPYSPVNARYSFNRIIQAAGVRNITIHGLRHTHATFLLEADANIKYVSARLGHKKISTTLDTYTHILENKETETADLFGQIMDDL</sequence>
<organism evidence="8 9">
    <name type="scientific">Enterococcus larvae</name>
    <dbReference type="NCBI Taxonomy" id="2794352"/>
    <lineage>
        <taxon>Bacteria</taxon>
        <taxon>Bacillati</taxon>
        <taxon>Bacillota</taxon>
        <taxon>Bacilli</taxon>
        <taxon>Lactobacillales</taxon>
        <taxon>Enterococcaceae</taxon>
        <taxon>Enterococcus</taxon>
    </lineage>
</organism>
<dbReference type="Gene3D" id="1.10.443.10">
    <property type="entry name" value="Intergrase catalytic core"/>
    <property type="match status" value="1"/>
</dbReference>
<evidence type="ECO:0000313" key="8">
    <source>
        <dbReference type="EMBL" id="MBP1044890.1"/>
    </source>
</evidence>
<dbReference type="Gene3D" id="1.10.150.130">
    <property type="match status" value="1"/>
</dbReference>
<dbReference type="InterPro" id="IPR011010">
    <property type="entry name" value="DNA_brk_join_enz"/>
</dbReference>
<evidence type="ECO:0000256" key="4">
    <source>
        <dbReference type="ARBA" id="ARBA00023172"/>
    </source>
</evidence>
<feature type="domain" description="Core-binding (CB)" evidence="7">
    <location>
        <begin position="75"/>
        <end position="157"/>
    </location>
</feature>
<dbReference type="PROSITE" id="PS51900">
    <property type="entry name" value="CB"/>
    <property type="match status" value="1"/>
</dbReference>
<evidence type="ECO:0000259" key="6">
    <source>
        <dbReference type="PROSITE" id="PS51898"/>
    </source>
</evidence>
<protein>
    <submittedName>
        <fullName evidence="8">Site-specific integrase</fullName>
    </submittedName>
</protein>
<dbReference type="InterPro" id="IPR013762">
    <property type="entry name" value="Integrase-like_cat_sf"/>
</dbReference>
<feature type="domain" description="Tyr recombinase" evidence="6">
    <location>
        <begin position="177"/>
        <end position="364"/>
    </location>
</feature>
<dbReference type="InterPro" id="IPR044068">
    <property type="entry name" value="CB"/>
</dbReference>
<proteinExistence type="inferred from homology"/>
<dbReference type="InterPro" id="IPR004107">
    <property type="entry name" value="Integrase_SAM-like_N"/>
</dbReference>
<evidence type="ECO:0000256" key="3">
    <source>
        <dbReference type="ARBA" id="ARBA00023125"/>
    </source>
</evidence>
<keyword evidence="4" id="KW-0233">DNA recombination</keyword>
<dbReference type="Pfam" id="PF00589">
    <property type="entry name" value="Phage_integrase"/>
    <property type="match status" value="1"/>
</dbReference>
<dbReference type="EMBL" id="JAEDXU010000001">
    <property type="protein sequence ID" value="MBP1044890.1"/>
    <property type="molecule type" value="Genomic_DNA"/>
</dbReference>
<comment type="similarity">
    <text evidence="1">Belongs to the 'phage' integrase family.</text>
</comment>
<dbReference type="PANTHER" id="PTHR30349:SF64">
    <property type="entry name" value="PROPHAGE INTEGRASE INTD-RELATED"/>
    <property type="match status" value="1"/>
</dbReference>
<accession>A0ABS4CFW1</accession>